<reference evidence="2" key="1">
    <citation type="submission" date="2020-08" db="EMBL/GenBank/DDBJ databases">
        <title>Multicomponent nature underlies the extraordinary mechanical properties of spider dragline silk.</title>
        <authorList>
            <person name="Kono N."/>
            <person name="Nakamura H."/>
            <person name="Mori M."/>
            <person name="Yoshida Y."/>
            <person name="Ohtoshi R."/>
            <person name="Malay A.D."/>
            <person name="Moran D.A.P."/>
            <person name="Tomita M."/>
            <person name="Numata K."/>
            <person name="Arakawa K."/>
        </authorList>
    </citation>
    <scope>NUCLEOTIDE SEQUENCE</scope>
</reference>
<protein>
    <submittedName>
        <fullName evidence="2">Uncharacterized protein</fullName>
    </submittedName>
</protein>
<dbReference type="EMBL" id="BMAV01018270">
    <property type="protein sequence ID" value="GFY70474.1"/>
    <property type="molecule type" value="Genomic_DNA"/>
</dbReference>
<evidence type="ECO:0000256" key="1">
    <source>
        <dbReference type="SAM" id="Phobius"/>
    </source>
</evidence>
<evidence type="ECO:0000313" key="3">
    <source>
        <dbReference type="Proteomes" id="UP000886998"/>
    </source>
</evidence>
<accession>A0A8X7CFL7</accession>
<gene>
    <name evidence="2" type="ORF">TNIN_26521</name>
</gene>
<name>A0A8X7CFL7_9ARAC</name>
<dbReference type="Proteomes" id="UP000886998">
    <property type="component" value="Unassembled WGS sequence"/>
</dbReference>
<keyword evidence="1" id="KW-1133">Transmembrane helix</keyword>
<proteinExistence type="predicted"/>
<comment type="caution">
    <text evidence="2">The sequence shown here is derived from an EMBL/GenBank/DDBJ whole genome shotgun (WGS) entry which is preliminary data.</text>
</comment>
<evidence type="ECO:0000313" key="2">
    <source>
        <dbReference type="EMBL" id="GFY70474.1"/>
    </source>
</evidence>
<organism evidence="2 3">
    <name type="scientific">Trichonephila inaurata madagascariensis</name>
    <dbReference type="NCBI Taxonomy" id="2747483"/>
    <lineage>
        <taxon>Eukaryota</taxon>
        <taxon>Metazoa</taxon>
        <taxon>Ecdysozoa</taxon>
        <taxon>Arthropoda</taxon>
        <taxon>Chelicerata</taxon>
        <taxon>Arachnida</taxon>
        <taxon>Araneae</taxon>
        <taxon>Araneomorphae</taxon>
        <taxon>Entelegynae</taxon>
        <taxon>Araneoidea</taxon>
        <taxon>Nephilidae</taxon>
        <taxon>Trichonephila</taxon>
        <taxon>Trichonephila inaurata</taxon>
    </lineage>
</organism>
<feature type="transmembrane region" description="Helical" evidence="1">
    <location>
        <begin position="48"/>
        <end position="68"/>
    </location>
</feature>
<keyword evidence="3" id="KW-1185">Reference proteome</keyword>
<dbReference type="AlphaFoldDB" id="A0A8X7CFL7"/>
<sequence>MALVSFDCTLDKGLSNIWSMIHLVSSSSLKYPAAVLRGASLLRQTGLFNGHAMGLCLVHIALSPITLASKVQKPNKRK</sequence>
<keyword evidence="1" id="KW-0472">Membrane</keyword>
<keyword evidence="1" id="KW-0812">Transmembrane</keyword>